<dbReference type="Proteomes" id="UP001155027">
    <property type="component" value="Unassembled WGS sequence"/>
</dbReference>
<accession>A0A9X2Q0U8</accession>
<protein>
    <submittedName>
        <fullName evidence="2">Uncharacterized protein</fullName>
    </submittedName>
</protein>
<sequence>MQSLSISRKIGETPPNRKPRLNRRLRAFKRGFESARDGIRVKRNRREVPRIDGISASVAVEWRNTTLRAKMDWVIAEDLWELSPDSEADSLKRAG</sequence>
<comment type="caution">
    <text evidence="2">The sequence shown here is derived from an EMBL/GenBank/DDBJ whole genome shotgun (WGS) entry which is preliminary data.</text>
</comment>
<gene>
    <name evidence="2" type="ORF">GGP71_000226</name>
</gene>
<proteinExistence type="predicted"/>
<reference evidence="2" key="1">
    <citation type="submission" date="2022-08" db="EMBL/GenBank/DDBJ databases">
        <title>Genomic Encyclopedia of Type Strains, Phase V (KMG-V): Genome sequencing to study the core and pangenomes of soil and plant-associated prokaryotes.</title>
        <authorList>
            <person name="Whitman W."/>
        </authorList>
    </citation>
    <scope>NUCLEOTIDE SEQUENCE</scope>
    <source>
        <strain evidence="2">0</strain>
    </source>
</reference>
<evidence type="ECO:0000313" key="3">
    <source>
        <dbReference type="Proteomes" id="UP001155027"/>
    </source>
</evidence>
<feature type="region of interest" description="Disordered" evidence="1">
    <location>
        <begin position="1"/>
        <end position="21"/>
    </location>
</feature>
<dbReference type="AlphaFoldDB" id="A0A9X2Q0U8"/>
<name>A0A9X2Q0U8_9BACT</name>
<evidence type="ECO:0000313" key="2">
    <source>
        <dbReference type="EMBL" id="MCS3676330.1"/>
    </source>
</evidence>
<organism evidence="2 3">
    <name type="scientific">Salinibacter ruber</name>
    <dbReference type="NCBI Taxonomy" id="146919"/>
    <lineage>
        <taxon>Bacteria</taxon>
        <taxon>Pseudomonadati</taxon>
        <taxon>Rhodothermota</taxon>
        <taxon>Rhodothermia</taxon>
        <taxon>Rhodothermales</taxon>
        <taxon>Salinibacteraceae</taxon>
        <taxon>Salinibacter</taxon>
    </lineage>
</organism>
<evidence type="ECO:0000256" key="1">
    <source>
        <dbReference type="SAM" id="MobiDB-lite"/>
    </source>
</evidence>
<dbReference type="EMBL" id="JANUAU010000001">
    <property type="protein sequence ID" value="MCS3676330.1"/>
    <property type="molecule type" value="Genomic_DNA"/>
</dbReference>